<gene>
    <name evidence="2" type="ORF">MTR67_008224</name>
</gene>
<evidence type="ECO:0000313" key="2">
    <source>
        <dbReference type="EMBL" id="WMV14839.1"/>
    </source>
</evidence>
<evidence type="ECO:0000313" key="3">
    <source>
        <dbReference type="Proteomes" id="UP001234989"/>
    </source>
</evidence>
<feature type="region of interest" description="Disordered" evidence="1">
    <location>
        <begin position="1"/>
        <end position="31"/>
    </location>
</feature>
<keyword evidence="3" id="KW-1185">Reference proteome</keyword>
<dbReference type="Proteomes" id="UP001234989">
    <property type="component" value="Chromosome 2"/>
</dbReference>
<protein>
    <submittedName>
        <fullName evidence="2">Uncharacterized protein</fullName>
    </submittedName>
</protein>
<accession>A0AAF0Q7K5</accession>
<dbReference type="EMBL" id="CP133613">
    <property type="protein sequence ID" value="WMV14839.1"/>
    <property type="molecule type" value="Genomic_DNA"/>
</dbReference>
<reference evidence="2" key="1">
    <citation type="submission" date="2023-08" db="EMBL/GenBank/DDBJ databases">
        <title>A de novo genome assembly of Solanum verrucosum Schlechtendal, a Mexican diploid species geographically isolated from the other diploid A-genome species in potato relatives.</title>
        <authorList>
            <person name="Hosaka K."/>
        </authorList>
    </citation>
    <scope>NUCLEOTIDE SEQUENCE</scope>
    <source>
        <tissue evidence="2">Young leaves</tissue>
    </source>
</reference>
<sequence length="113" mass="12298">MEENRDNVPTQETTSNRNLRRLAASKPTNVPCTSTRREHIVNCLSTFELVAASKPTNLPGTSTRGEHIVSCLSTFELVSTSAASHVASKLPSTRTANKGMLLSTKIIKNNVLF</sequence>
<feature type="compositionally biased region" description="Polar residues" evidence="1">
    <location>
        <begin position="7"/>
        <end position="17"/>
    </location>
</feature>
<proteinExistence type="predicted"/>
<organism evidence="2 3">
    <name type="scientific">Solanum verrucosum</name>
    <dbReference type="NCBI Taxonomy" id="315347"/>
    <lineage>
        <taxon>Eukaryota</taxon>
        <taxon>Viridiplantae</taxon>
        <taxon>Streptophyta</taxon>
        <taxon>Embryophyta</taxon>
        <taxon>Tracheophyta</taxon>
        <taxon>Spermatophyta</taxon>
        <taxon>Magnoliopsida</taxon>
        <taxon>eudicotyledons</taxon>
        <taxon>Gunneridae</taxon>
        <taxon>Pentapetalae</taxon>
        <taxon>asterids</taxon>
        <taxon>lamiids</taxon>
        <taxon>Solanales</taxon>
        <taxon>Solanaceae</taxon>
        <taxon>Solanoideae</taxon>
        <taxon>Solaneae</taxon>
        <taxon>Solanum</taxon>
    </lineage>
</organism>
<name>A0AAF0Q7K5_SOLVR</name>
<evidence type="ECO:0000256" key="1">
    <source>
        <dbReference type="SAM" id="MobiDB-lite"/>
    </source>
</evidence>
<dbReference type="AlphaFoldDB" id="A0AAF0Q7K5"/>